<evidence type="ECO:0000256" key="4">
    <source>
        <dbReference type="ARBA" id="ARBA00023163"/>
    </source>
</evidence>
<dbReference type="NCBIfam" id="TIGR02937">
    <property type="entry name" value="sigma70-ECF"/>
    <property type="match status" value="1"/>
</dbReference>
<evidence type="ECO:0000313" key="8">
    <source>
        <dbReference type="Proteomes" id="UP000196573"/>
    </source>
</evidence>
<protein>
    <submittedName>
        <fullName evidence="7">ECF RNA polymerase sigma factor SigK</fullName>
    </submittedName>
</protein>
<feature type="domain" description="RNA polymerase sigma factor 70 region 4 type 2" evidence="6">
    <location>
        <begin position="129"/>
        <end position="181"/>
    </location>
</feature>
<dbReference type="Proteomes" id="UP000196573">
    <property type="component" value="Unassembled WGS sequence"/>
</dbReference>
<dbReference type="InterPro" id="IPR013249">
    <property type="entry name" value="RNA_pol_sigma70_r4_t2"/>
</dbReference>
<reference evidence="7 8" key="1">
    <citation type="submission" date="2017-03" db="EMBL/GenBank/DDBJ databases">
        <authorList>
            <person name="Afonso C.L."/>
            <person name="Miller P.J."/>
            <person name="Scott M.A."/>
            <person name="Spackman E."/>
            <person name="Goraichik I."/>
            <person name="Dimitrov K.M."/>
            <person name="Suarez D.L."/>
            <person name="Swayne D.E."/>
        </authorList>
    </citation>
    <scope>NUCLEOTIDE SEQUENCE [LARGE SCALE GENOMIC DNA]</scope>
    <source>
        <strain evidence="7">SB41UT1</strain>
    </source>
</reference>
<accession>A0A1X7ARG8</accession>
<dbReference type="InterPro" id="IPR007627">
    <property type="entry name" value="RNA_pol_sigma70_r2"/>
</dbReference>
<gene>
    <name evidence="7" type="primary">sigK</name>
    <name evidence="7" type="ORF">EHSB41UT_03788</name>
</gene>
<dbReference type="InterPro" id="IPR014284">
    <property type="entry name" value="RNA_pol_sigma-70_dom"/>
</dbReference>
<dbReference type="SUPFAM" id="SSF88946">
    <property type="entry name" value="Sigma2 domain of RNA polymerase sigma factors"/>
    <property type="match status" value="1"/>
</dbReference>
<sequence length="188" mass="21570">MTMSPDTGQDQQLSLYLQQCADSRHMALKLLYQKTSPNLFAVALRILKNRELAEDCLQSAYIKIWKYAGRYDAGKARPMTWMNTIVRNQALDMLRRQKPQEISDDEALAQVADDARGQFDHVALARDSEDVHRCLAELSDQQRACIELAYFDGLSHQEMSDQLDYPLGSVKTWIRRGLMRLRTCLTGI</sequence>
<keyword evidence="8" id="KW-1185">Reference proteome</keyword>
<evidence type="ECO:0000256" key="1">
    <source>
        <dbReference type="ARBA" id="ARBA00010641"/>
    </source>
</evidence>
<evidence type="ECO:0000259" key="5">
    <source>
        <dbReference type="Pfam" id="PF04542"/>
    </source>
</evidence>
<evidence type="ECO:0000259" key="6">
    <source>
        <dbReference type="Pfam" id="PF08281"/>
    </source>
</evidence>
<dbReference type="SUPFAM" id="SSF88659">
    <property type="entry name" value="Sigma3 and sigma4 domains of RNA polymerase sigma factors"/>
    <property type="match status" value="1"/>
</dbReference>
<organism evidence="7 8">
    <name type="scientific">Parendozoicomonas haliclonae</name>
    <dbReference type="NCBI Taxonomy" id="1960125"/>
    <lineage>
        <taxon>Bacteria</taxon>
        <taxon>Pseudomonadati</taxon>
        <taxon>Pseudomonadota</taxon>
        <taxon>Gammaproteobacteria</taxon>
        <taxon>Oceanospirillales</taxon>
        <taxon>Endozoicomonadaceae</taxon>
        <taxon>Parendozoicomonas</taxon>
    </lineage>
</organism>
<evidence type="ECO:0000256" key="2">
    <source>
        <dbReference type="ARBA" id="ARBA00023015"/>
    </source>
</evidence>
<dbReference type="InterPro" id="IPR013324">
    <property type="entry name" value="RNA_pol_sigma_r3/r4-like"/>
</dbReference>
<dbReference type="PANTHER" id="PTHR43133">
    <property type="entry name" value="RNA POLYMERASE ECF-TYPE SIGMA FACTO"/>
    <property type="match status" value="1"/>
</dbReference>
<dbReference type="InterPro" id="IPR036388">
    <property type="entry name" value="WH-like_DNA-bd_sf"/>
</dbReference>
<comment type="similarity">
    <text evidence="1">Belongs to the sigma-70 factor family. ECF subfamily.</text>
</comment>
<dbReference type="Pfam" id="PF04542">
    <property type="entry name" value="Sigma70_r2"/>
    <property type="match status" value="1"/>
</dbReference>
<evidence type="ECO:0000256" key="3">
    <source>
        <dbReference type="ARBA" id="ARBA00023082"/>
    </source>
</evidence>
<dbReference type="PANTHER" id="PTHR43133:SF62">
    <property type="entry name" value="RNA POLYMERASE SIGMA FACTOR SIGZ"/>
    <property type="match status" value="1"/>
</dbReference>
<dbReference type="Pfam" id="PF08281">
    <property type="entry name" value="Sigma70_r4_2"/>
    <property type="match status" value="1"/>
</dbReference>
<dbReference type="EMBL" id="FWPT01000010">
    <property type="protein sequence ID" value="SMA49997.1"/>
    <property type="molecule type" value="Genomic_DNA"/>
</dbReference>
<evidence type="ECO:0000313" key="7">
    <source>
        <dbReference type="EMBL" id="SMA49997.1"/>
    </source>
</evidence>
<name>A0A1X7ARG8_9GAMM</name>
<dbReference type="OrthoDB" id="9784272at2"/>
<keyword evidence="3" id="KW-0731">Sigma factor</keyword>
<feature type="domain" description="RNA polymerase sigma-70 region 2" evidence="5">
    <location>
        <begin position="31"/>
        <end position="98"/>
    </location>
</feature>
<dbReference type="CDD" id="cd06171">
    <property type="entry name" value="Sigma70_r4"/>
    <property type="match status" value="1"/>
</dbReference>
<dbReference type="InterPro" id="IPR039425">
    <property type="entry name" value="RNA_pol_sigma-70-like"/>
</dbReference>
<dbReference type="GO" id="GO:0003677">
    <property type="term" value="F:DNA binding"/>
    <property type="evidence" value="ECO:0007669"/>
    <property type="project" value="InterPro"/>
</dbReference>
<dbReference type="GO" id="GO:0016987">
    <property type="term" value="F:sigma factor activity"/>
    <property type="evidence" value="ECO:0007669"/>
    <property type="project" value="UniProtKB-KW"/>
</dbReference>
<dbReference type="RefSeq" id="WP_087112441.1">
    <property type="nucleotide sequence ID" value="NZ_CBCSCN010000005.1"/>
</dbReference>
<dbReference type="InterPro" id="IPR013325">
    <property type="entry name" value="RNA_pol_sigma_r2"/>
</dbReference>
<keyword evidence="2" id="KW-0805">Transcription regulation</keyword>
<dbReference type="Gene3D" id="1.10.10.10">
    <property type="entry name" value="Winged helix-like DNA-binding domain superfamily/Winged helix DNA-binding domain"/>
    <property type="match status" value="1"/>
</dbReference>
<dbReference type="AlphaFoldDB" id="A0A1X7ARG8"/>
<dbReference type="Gene3D" id="1.10.1740.10">
    <property type="match status" value="1"/>
</dbReference>
<proteinExistence type="inferred from homology"/>
<keyword evidence="4" id="KW-0804">Transcription</keyword>
<dbReference type="GO" id="GO:0006352">
    <property type="term" value="P:DNA-templated transcription initiation"/>
    <property type="evidence" value="ECO:0007669"/>
    <property type="project" value="InterPro"/>
</dbReference>